<reference evidence="2 3" key="1">
    <citation type="submission" date="2014-04" db="EMBL/GenBank/DDBJ databases">
        <title>Evolutionary Origins and Diversification of the Mycorrhizal Mutualists.</title>
        <authorList>
            <consortium name="DOE Joint Genome Institute"/>
            <consortium name="Mycorrhizal Genomics Consortium"/>
            <person name="Kohler A."/>
            <person name="Kuo A."/>
            <person name="Nagy L.G."/>
            <person name="Floudas D."/>
            <person name="Copeland A."/>
            <person name="Barry K.W."/>
            <person name="Cichocki N."/>
            <person name="Veneault-Fourrey C."/>
            <person name="LaButti K."/>
            <person name="Lindquist E.A."/>
            <person name="Lipzen A."/>
            <person name="Lundell T."/>
            <person name="Morin E."/>
            <person name="Murat C."/>
            <person name="Riley R."/>
            <person name="Ohm R."/>
            <person name="Sun H."/>
            <person name="Tunlid A."/>
            <person name="Henrissat B."/>
            <person name="Grigoriev I.V."/>
            <person name="Hibbett D.S."/>
            <person name="Martin F."/>
        </authorList>
    </citation>
    <scope>NUCLEOTIDE SEQUENCE [LARGE SCALE GENOMIC DNA]</scope>
    <source>
        <strain evidence="2 3">FD-317 M1</strain>
    </source>
</reference>
<evidence type="ECO:0000256" key="1">
    <source>
        <dbReference type="SAM" id="SignalP"/>
    </source>
</evidence>
<evidence type="ECO:0000313" key="2">
    <source>
        <dbReference type="EMBL" id="KIK59576.1"/>
    </source>
</evidence>
<protein>
    <submittedName>
        <fullName evidence="2">Unplaced genomic scaffold GYMLUscaffold_31, whole genome shotgun sequence</fullName>
    </submittedName>
</protein>
<organism evidence="2 3">
    <name type="scientific">Collybiopsis luxurians FD-317 M1</name>
    <dbReference type="NCBI Taxonomy" id="944289"/>
    <lineage>
        <taxon>Eukaryota</taxon>
        <taxon>Fungi</taxon>
        <taxon>Dikarya</taxon>
        <taxon>Basidiomycota</taxon>
        <taxon>Agaricomycotina</taxon>
        <taxon>Agaricomycetes</taxon>
        <taxon>Agaricomycetidae</taxon>
        <taxon>Agaricales</taxon>
        <taxon>Marasmiineae</taxon>
        <taxon>Omphalotaceae</taxon>
        <taxon>Collybiopsis</taxon>
        <taxon>Collybiopsis luxurians</taxon>
    </lineage>
</organism>
<gene>
    <name evidence="2" type="ORF">GYMLUDRAFT_671766</name>
</gene>
<keyword evidence="3" id="KW-1185">Reference proteome</keyword>
<keyword evidence="1" id="KW-0732">Signal</keyword>
<dbReference type="Proteomes" id="UP000053593">
    <property type="component" value="Unassembled WGS sequence"/>
</dbReference>
<accession>A0A0D0BVL9</accession>
<sequence length="118" mass="13736">MPQCFLSSRCEALMVPVLNCFIFATVPSLVQCPWYSCTEKSAAVFLYQFHTRLKMKVHQRRNFRILDWARESSGAYMCLQFIATYRRLSSSHSSPSVLLSLHQRIRIDWSRCHTSGGR</sequence>
<name>A0A0D0BVL9_9AGAR</name>
<proteinExistence type="predicted"/>
<evidence type="ECO:0000313" key="3">
    <source>
        <dbReference type="Proteomes" id="UP000053593"/>
    </source>
</evidence>
<dbReference type="AlphaFoldDB" id="A0A0D0BVL9"/>
<dbReference type="EMBL" id="KN834779">
    <property type="protein sequence ID" value="KIK59576.1"/>
    <property type="molecule type" value="Genomic_DNA"/>
</dbReference>
<dbReference type="HOGENOM" id="CLU_2073424_0_0_1"/>
<feature type="signal peptide" evidence="1">
    <location>
        <begin position="1"/>
        <end position="24"/>
    </location>
</feature>
<feature type="chain" id="PRO_5002224860" evidence="1">
    <location>
        <begin position="25"/>
        <end position="118"/>
    </location>
</feature>